<dbReference type="Proteomes" id="UP000574133">
    <property type="component" value="Unassembled WGS sequence"/>
</dbReference>
<dbReference type="RefSeq" id="WP_185178125.1">
    <property type="nucleotide sequence ID" value="NZ_CBCSEP010000001.1"/>
</dbReference>
<proteinExistence type="inferred from homology"/>
<dbReference type="Pfam" id="PF13439">
    <property type="entry name" value="Glyco_transf_4"/>
    <property type="match status" value="1"/>
</dbReference>
<keyword evidence="3 6" id="KW-0808">Transferase</keyword>
<evidence type="ECO:0000259" key="5">
    <source>
        <dbReference type="Pfam" id="PF13439"/>
    </source>
</evidence>
<protein>
    <submittedName>
        <fullName evidence="6">Glycosyltransferase family 4 protein</fullName>
    </submittedName>
</protein>
<dbReference type="PANTHER" id="PTHR12526">
    <property type="entry name" value="GLYCOSYLTRANSFERASE"/>
    <property type="match status" value="1"/>
</dbReference>
<evidence type="ECO:0000259" key="4">
    <source>
        <dbReference type="Pfam" id="PF00534"/>
    </source>
</evidence>
<comment type="caution">
    <text evidence="6">The sequence shown here is derived from an EMBL/GenBank/DDBJ whole genome shotgun (WGS) entry which is preliminary data.</text>
</comment>
<reference evidence="6 7" key="1">
    <citation type="submission" date="2020-08" db="EMBL/GenBank/DDBJ databases">
        <title>Cohnella phylogeny.</title>
        <authorList>
            <person name="Dunlap C."/>
        </authorList>
    </citation>
    <scope>NUCLEOTIDE SEQUENCE [LARGE SCALE GENOMIC DNA]</scope>
    <source>
        <strain evidence="6 7">DSM 103658</strain>
    </source>
</reference>
<dbReference type="SUPFAM" id="SSF53756">
    <property type="entry name" value="UDP-Glycosyltransferase/glycogen phosphorylase"/>
    <property type="match status" value="1"/>
</dbReference>
<evidence type="ECO:0000256" key="1">
    <source>
        <dbReference type="ARBA" id="ARBA00009481"/>
    </source>
</evidence>
<dbReference type="CDD" id="cd03801">
    <property type="entry name" value="GT4_PimA-like"/>
    <property type="match status" value="1"/>
</dbReference>
<dbReference type="AlphaFoldDB" id="A0A841T9W7"/>
<accession>A0A841T9W7</accession>
<sequence length="372" mass="40574">MKVGIVMPLAGLRGGAEIMLLHLLKANKRTGNADFSILFLEDGPLAHEAKALGYSVTVCSAGKLRQIGRFLRTEWAIFVWLKRERIHYVLSWMSKAHLYAGPVAYLSRVESAWYQHGFSSMDAMERWINRIPAKAIACPSEATRTVQASHNDKVPAIVIYPSVDLEEYDTTKLPSKSAARDELGLPADATVIGIVARLQRWKGIHTFLEAASIVSKSSPGIRFVVVGGPHESEPDYPGELRAQAEKAGIADQVIFAGHQSNVPLWVQSFDILVHASDKEPFGMVIIEGMALGKAVIASREGGPRESIQDGKSGLLVPPQDACKLADAMRRLMTDTALYDSVSKAGLERVKSFGSERLAKEVVGLFIGRGSLQ</sequence>
<keyword evidence="7" id="KW-1185">Reference proteome</keyword>
<dbReference type="PANTHER" id="PTHR12526:SF640">
    <property type="entry name" value="COLANIC ACID BIOSYNTHESIS GLYCOSYLTRANSFERASE WCAL-RELATED"/>
    <property type="match status" value="1"/>
</dbReference>
<dbReference type="InterPro" id="IPR001296">
    <property type="entry name" value="Glyco_trans_1"/>
</dbReference>
<gene>
    <name evidence="6" type="ORF">H4Q31_05760</name>
</gene>
<comment type="similarity">
    <text evidence="1">Belongs to the glycosyltransferase group 1 family. Glycosyltransferase 4 subfamily.</text>
</comment>
<evidence type="ECO:0000256" key="2">
    <source>
        <dbReference type="ARBA" id="ARBA00022676"/>
    </source>
</evidence>
<evidence type="ECO:0000313" key="6">
    <source>
        <dbReference type="EMBL" id="MBB6676836.1"/>
    </source>
</evidence>
<dbReference type="GO" id="GO:0016757">
    <property type="term" value="F:glycosyltransferase activity"/>
    <property type="evidence" value="ECO:0007669"/>
    <property type="project" value="UniProtKB-KW"/>
</dbReference>
<evidence type="ECO:0000313" key="7">
    <source>
        <dbReference type="Proteomes" id="UP000574133"/>
    </source>
</evidence>
<keyword evidence="2" id="KW-0328">Glycosyltransferase</keyword>
<feature type="domain" description="Glycosyl transferase family 1" evidence="4">
    <location>
        <begin position="177"/>
        <end position="345"/>
    </location>
</feature>
<dbReference type="InterPro" id="IPR028098">
    <property type="entry name" value="Glyco_trans_4-like_N"/>
</dbReference>
<feature type="domain" description="Glycosyltransferase subfamily 4-like N-terminal" evidence="5">
    <location>
        <begin position="14"/>
        <end position="166"/>
    </location>
</feature>
<name>A0A841T9W7_9BACL</name>
<evidence type="ECO:0000256" key="3">
    <source>
        <dbReference type="ARBA" id="ARBA00022679"/>
    </source>
</evidence>
<dbReference type="Pfam" id="PF00534">
    <property type="entry name" value="Glycos_transf_1"/>
    <property type="match status" value="1"/>
</dbReference>
<organism evidence="6 7">
    <name type="scientific">Cohnella lubricantis</name>
    <dbReference type="NCBI Taxonomy" id="2163172"/>
    <lineage>
        <taxon>Bacteria</taxon>
        <taxon>Bacillati</taxon>
        <taxon>Bacillota</taxon>
        <taxon>Bacilli</taxon>
        <taxon>Bacillales</taxon>
        <taxon>Paenibacillaceae</taxon>
        <taxon>Cohnella</taxon>
    </lineage>
</organism>
<dbReference type="Gene3D" id="3.40.50.2000">
    <property type="entry name" value="Glycogen Phosphorylase B"/>
    <property type="match status" value="2"/>
</dbReference>
<dbReference type="EMBL" id="JACJVN010000023">
    <property type="protein sequence ID" value="MBB6676836.1"/>
    <property type="molecule type" value="Genomic_DNA"/>
</dbReference>